<evidence type="ECO:0000259" key="5">
    <source>
        <dbReference type="Pfam" id="PF16321"/>
    </source>
</evidence>
<protein>
    <recommendedName>
        <fullName evidence="3">Ribosome hibernation promoting factor</fullName>
        <shortName evidence="3">HPF</shortName>
    </recommendedName>
</protein>
<comment type="subcellular location">
    <subcellularLocation>
        <location evidence="3">Cytoplasm</location>
    </subcellularLocation>
</comment>
<evidence type="ECO:0000313" key="7">
    <source>
        <dbReference type="EMBL" id="MBK7273073.1"/>
    </source>
</evidence>
<gene>
    <name evidence="6" type="primary">raiA</name>
    <name evidence="3" type="synonym">hpf</name>
    <name evidence="6" type="ORF">IPF40_06605</name>
    <name evidence="7" type="ORF">IPI13_07840</name>
</gene>
<dbReference type="InterPro" id="IPR003489">
    <property type="entry name" value="RHF/RaiA"/>
</dbReference>
<evidence type="ECO:0000256" key="2">
    <source>
        <dbReference type="ARBA" id="ARBA00022845"/>
    </source>
</evidence>
<evidence type="ECO:0000256" key="3">
    <source>
        <dbReference type="HAMAP-Rule" id="MF_00839"/>
    </source>
</evidence>
<accession>A0A934X439</accession>
<dbReference type="InterPro" id="IPR050574">
    <property type="entry name" value="HPF/YfiA_ribosome-assoc"/>
</dbReference>
<dbReference type="GO" id="GO:0022627">
    <property type="term" value="C:cytosolic small ribosomal subunit"/>
    <property type="evidence" value="ECO:0007669"/>
    <property type="project" value="TreeGrafter"/>
</dbReference>
<dbReference type="InterPro" id="IPR034694">
    <property type="entry name" value="HPF_long/plastid"/>
</dbReference>
<dbReference type="PANTHER" id="PTHR33231">
    <property type="entry name" value="30S RIBOSOMAL PROTEIN"/>
    <property type="match status" value="1"/>
</dbReference>
<comment type="caution">
    <text evidence="6">The sequence shown here is derived from an EMBL/GenBank/DDBJ whole genome shotgun (WGS) entry which is preliminary data.</text>
</comment>
<dbReference type="InterPro" id="IPR032528">
    <property type="entry name" value="Ribosom_S30AE_C"/>
</dbReference>
<name>A0A934X439_9MICO</name>
<dbReference type="AlphaFoldDB" id="A0A934X439"/>
<dbReference type="InterPro" id="IPR036567">
    <property type="entry name" value="RHF-like"/>
</dbReference>
<evidence type="ECO:0000313" key="6">
    <source>
        <dbReference type="EMBL" id="MBK6300721.1"/>
    </source>
</evidence>
<dbReference type="Proteomes" id="UP000726105">
    <property type="component" value="Unassembled WGS sequence"/>
</dbReference>
<dbReference type="HAMAP" id="MF_00839">
    <property type="entry name" value="HPF"/>
    <property type="match status" value="1"/>
</dbReference>
<dbReference type="PANTHER" id="PTHR33231:SF1">
    <property type="entry name" value="30S RIBOSOMAL PROTEIN"/>
    <property type="match status" value="1"/>
</dbReference>
<feature type="coiled-coil region" evidence="4">
    <location>
        <begin position="67"/>
        <end position="94"/>
    </location>
</feature>
<feature type="domain" description="Sigma 54 modulation/S30EA ribosomal protein C-terminal" evidence="5">
    <location>
        <begin position="146"/>
        <end position="196"/>
    </location>
</feature>
<comment type="function">
    <text evidence="3">Required for dimerization of active 70S ribosomes into 100S ribosomes in stationary phase; 100S ribosomes are translationally inactive and sometimes present during exponential growth.</text>
</comment>
<keyword evidence="1 3" id="KW-0963">Cytoplasm</keyword>
<keyword evidence="4" id="KW-0175">Coiled coil</keyword>
<evidence type="ECO:0000256" key="4">
    <source>
        <dbReference type="SAM" id="Coils"/>
    </source>
</evidence>
<sequence length="211" mass="23211">MDIVVTGRHIQVSERFRAHLDDRLAKVAQMAPKVSRVDVVVTHERTARNSEFVELTCRDRGSIVRAEAASEDKYNALDQAVEKLLERLRRVNGRRRAAVRAGRPDVGLAAVVAAPVREESQAAPAEAPNEQATGPFGAVGDSPIEVREKVHPSEPMTLAEAVNRMELVGHDFYLFNDADTGRASVVYRRRGWSYGVIHLEPAVAHNTQASG</sequence>
<comment type="similarity">
    <text evidence="3">Belongs to the HPF/YfiA ribosome-associated protein family. Long HPF subfamily.</text>
</comment>
<dbReference type="InterPro" id="IPR038416">
    <property type="entry name" value="Ribosom_S30AE_C_sf"/>
</dbReference>
<dbReference type="EMBL" id="JADJIB010000002">
    <property type="protein sequence ID" value="MBK7273073.1"/>
    <property type="molecule type" value="Genomic_DNA"/>
</dbReference>
<dbReference type="FunFam" id="3.30.505.50:FF:000002">
    <property type="entry name" value="Ribosome hibernation promoting factor"/>
    <property type="match status" value="1"/>
</dbReference>
<proteinExistence type="inferred from homology"/>
<dbReference type="GO" id="GO:0045900">
    <property type="term" value="P:negative regulation of translational elongation"/>
    <property type="evidence" value="ECO:0007669"/>
    <property type="project" value="TreeGrafter"/>
</dbReference>
<dbReference type="Gene3D" id="3.30.160.100">
    <property type="entry name" value="Ribosome hibernation promotion factor-like"/>
    <property type="match status" value="1"/>
</dbReference>
<evidence type="ECO:0000313" key="9">
    <source>
        <dbReference type="Proteomes" id="UP000726105"/>
    </source>
</evidence>
<evidence type="ECO:0000313" key="8">
    <source>
        <dbReference type="Proteomes" id="UP000718281"/>
    </source>
</evidence>
<dbReference type="Gene3D" id="3.30.505.50">
    <property type="entry name" value="Sigma 54 modulation/S30EA ribosomal protein, C-terminal domain"/>
    <property type="match status" value="1"/>
</dbReference>
<keyword evidence="2 3" id="KW-0810">Translation regulation</keyword>
<evidence type="ECO:0000256" key="1">
    <source>
        <dbReference type="ARBA" id="ARBA00022490"/>
    </source>
</evidence>
<dbReference type="Pfam" id="PF16321">
    <property type="entry name" value="Ribosom_S30AE_C"/>
    <property type="match status" value="1"/>
</dbReference>
<organism evidence="6 8">
    <name type="scientific">Candidatus Phosphoribacter hodrii</name>
    <dbReference type="NCBI Taxonomy" id="2953743"/>
    <lineage>
        <taxon>Bacteria</taxon>
        <taxon>Bacillati</taxon>
        <taxon>Actinomycetota</taxon>
        <taxon>Actinomycetes</taxon>
        <taxon>Micrococcales</taxon>
        <taxon>Dermatophilaceae</taxon>
        <taxon>Candidatus Phosphoribacter</taxon>
    </lineage>
</organism>
<reference evidence="8 9" key="1">
    <citation type="submission" date="2020-10" db="EMBL/GenBank/DDBJ databases">
        <title>Connecting structure to function with the recovery of over 1000 high-quality activated sludge metagenome-assembled genomes encoding full-length rRNA genes using long-read sequencing.</title>
        <authorList>
            <person name="Singleton C.M."/>
            <person name="Petriglieri F."/>
            <person name="Kristensen J.M."/>
            <person name="Kirkegaard R.H."/>
            <person name="Michaelsen T.Y."/>
            <person name="Andersen M.H."/>
            <person name="Karst S.M."/>
            <person name="Dueholm M.S."/>
            <person name="Nielsen P.H."/>
            <person name="Albertsen M."/>
        </authorList>
    </citation>
    <scope>NUCLEOTIDE SEQUENCE [LARGE SCALE GENOMIC DNA]</scope>
    <source>
        <strain evidence="6">AalE_18-Q3-R2-46_BAT3C.188</strain>
        <strain evidence="7">Ega_18-Q3-R5-49_MAXAC.001</strain>
    </source>
</reference>
<dbReference type="Proteomes" id="UP000718281">
    <property type="component" value="Unassembled WGS sequence"/>
</dbReference>
<comment type="subunit">
    <text evidence="3">Interacts with 100S ribosomes.</text>
</comment>
<dbReference type="GO" id="GO:0043024">
    <property type="term" value="F:ribosomal small subunit binding"/>
    <property type="evidence" value="ECO:0007669"/>
    <property type="project" value="TreeGrafter"/>
</dbReference>
<dbReference type="SUPFAM" id="SSF69754">
    <property type="entry name" value="Ribosome binding protein Y (YfiA homologue)"/>
    <property type="match status" value="1"/>
</dbReference>
<dbReference type="EMBL" id="JADIXZ010000004">
    <property type="protein sequence ID" value="MBK6300721.1"/>
    <property type="molecule type" value="Genomic_DNA"/>
</dbReference>
<dbReference type="Pfam" id="PF02482">
    <property type="entry name" value="Ribosomal_S30AE"/>
    <property type="match status" value="1"/>
</dbReference>
<dbReference type="NCBIfam" id="TIGR00741">
    <property type="entry name" value="yfiA"/>
    <property type="match status" value="1"/>
</dbReference>